<organism evidence="2 3">
    <name type="scientific">Tetrapyrgos nigripes</name>
    <dbReference type="NCBI Taxonomy" id="182062"/>
    <lineage>
        <taxon>Eukaryota</taxon>
        <taxon>Fungi</taxon>
        <taxon>Dikarya</taxon>
        <taxon>Basidiomycota</taxon>
        <taxon>Agaricomycotina</taxon>
        <taxon>Agaricomycetes</taxon>
        <taxon>Agaricomycetidae</taxon>
        <taxon>Agaricales</taxon>
        <taxon>Marasmiineae</taxon>
        <taxon>Marasmiaceae</taxon>
        <taxon>Tetrapyrgos</taxon>
    </lineage>
</organism>
<feature type="transmembrane region" description="Helical" evidence="1">
    <location>
        <begin position="266"/>
        <end position="293"/>
    </location>
</feature>
<comment type="caution">
    <text evidence="2">The sequence shown here is derived from an EMBL/GenBank/DDBJ whole genome shotgun (WGS) entry which is preliminary data.</text>
</comment>
<keyword evidence="1" id="KW-1133">Transmembrane helix</keyword>
<dbReference type="AlphaFoldDB" id="A0A8H5FHT9"/>
<sequence length="345" mass="39383">MRHARLIPTCLKTVAYSFHSPSYAIYAMIQETQDKSYPLADLSIFFLKEWEISLAFEYLLYGIYITNWFAAIFLLLLKVPQWSSIQKGLFGITILTFLTTTSCVILKIQFILLQISPTGFSIGPNTKPANISRVFNNIQIAYNFMQRMNSLFANKSGTNFKYVISDGIVVWRAWVAFPHSPIARIILAICMLSGTFIDASLAARRAHHNSLNTGRRTTLLLMALPLLITNIISTVLIAYRTWWFYQGTKQATQRDRNRHYMPANKVQKFLCLLLESGLIYCIFWQLLTIELLFTKAMYPVLMMSIPAIQNSSPGLVSQQDSIEVKTQSVAFRSVVSVVDVEEREE</sequence>
<feature type="transmembrane region" description="Helical" evidence="1">
    <location>
        <begin position="181"/>
        <end position="199"/>
    </location>
</feature>
<keyword evidence="3" id="KW-1185">Reference proteome</keyword>
<dbReference type="EMBL" id="JAACJM010000209">
    <property type="protein sequence ID" value="KAF5337750.1"/>
    <property type="molecule type" value="Genomic_DNA"/>
</dbReference>
<proteinExistence type="predicted"/>
<keyword evidence="1" id="KW-0472">Membrane</keyword>
<name>A0A8H5FHT9_9AGAR</name>
<feature type="transmembrane region" description="Helical" evidence="1">
    <location>
        <begin position="219"/>
        <end position="239"/>
    </location>
</feature>
<evidence type="ECO:0000256" key="1">
    <source>
        <dbReference type="SAM" id="Phobius"/>
    </source>
</evidence>
<dbReference type="Proteomes" id="UP000559256">
    <property type="component" value="Unassembled WGS sequence"/>
</dbReference>
<accession>A0A8H5FHT9</accession>
<feature type="transmembrane region" description="Helical" evidence="1">
    <location>
        <begin position="89"/>
        <end position="112"/>
    </location>
</feature>
<gene>
    <name evidence="2" type="ORF">D9758_016038</name>
</gene>
<feature type="transmembrane region" description="Helical" evidence="1">
    <location>
        <begin position="58"/>
        <end position="77"/>
    </location>
</feature>
<evidence type="ECO:0000313" key="3">
    <source>
        <dbReference type="Proteomes" id="UP000559256"/>
    </source>
</evidence>
<reference evidence="2 3" key="1">
    <citation type="journal article" date="2020" name="ISME J.">
        <title>Uncovering the hidden diversity of litter-decomposition mechanisms in mushroom-forming fungi.</title>
        <authorList>
            <person name="Floudas D."/>
            <person name="Bentzer J."/>
            <person name="Ahren D."/>
            <person name="Johansson T."/>
            <person name="Persson P."/>
            <person name="Tunlid A."/>
        </authorList>
    </citation>
    <scope>NUCLEOTIDE SEQUENCE [LARGE SCALE GENOMIC DNA]</scope>
    <source>
        <strain evidence="2 3">CBS 291.85</strain>
    </source>
</reference>
<keyword evidence="1" id="KW-0812">Transmembrane</keyword>
<evidence type="ECO:0000313" key="2">
    <source>
        <dbReference type="EMBL" id="KAF5337750.1"/>
    </source>
</evidence>
<protein>
    <submittedName>
        <fullName evidence="2">Uncharacterized protein</fullName>
    </submittedName>
</protein>